<dbReference type="OrthoDB" id="9780819at2"/>
<comment type="caution">
    <text evidence="2">The sequence shown here is derived from an EMBL/GenBank/DDBJ whole genome shotgun (WGS) entry which is preliminary data.</text>
</comment>
<accession>A0A2S8GFC8</accession>
<dbReference type="SUPFAM" id="SSF53300">
    <property type="entry name" value="vWA-like"/>
    <property type="match status" value="1"/>
</dbReference>
<dbReference type="Pfam" id="PF01882">
    <property type="entry name" value="DUF58"/>
    <property type="match status" value="1"/>
</dbReference>
<dbReference type="EMBL" id="PUHZ01000024">
    <property type="protein sequence ID" value="PQO43000.1"/>
    <property type="molecule type" value="Genomic_DNA"/>
</dbReference>
<dbReference type="InterPro" id="IPR036465">
    <property type="entry name" value="vWFA_dom_sf"/>
</dbReference>
<dbReference type="CDD" id="cd00198">
    <property type="entry name" value="vWFA"/>
    <property type="match status" value="1"/>
</dbReference>
<reference evidence="2 3" key="1">
    <citation type="submission" date="2018-02" db="EMBL/GenBank/DDBJ databases">
        <title>Comparative genomes isolates from brazilian mangrove.</title>
        <authorList>
            <person name="Araujo J.E."/>
            <person name="Taketani R.G."/>
            <person name="Silva M.C.P."/>
            <person name="Loureco M.V."/>
            <person name="Andreote F.D."/>
        </authorList>
    </citation>
    <scope>NUCLEOTIDE SEQUENCE [LARGE SCALE GENOMIC DNA]</scope>
    <source>
        <strain evidence="2 3">Nap-Phe MGV</strain>
    </source>
</reference>
<dbReference type="RefSeq" id="WP_105338213.1">
    <property type="nucleotide sequence ID" value="NZ_PUHZ01000024.1"/>
</dbReference>
<dbReference type="PANTHER" id="PTHR33608:SF7">
    <property type="entry name" value="DUF58 DOMAIN-CONTAINING PROTEIN"/>
    <property type="match status" value="1"/>
</dbReference>
<dbReference type="InterPro" id="IPR002881">
    <property type="entry name" value="DUF58"/>
</dbReference>
<evidence type="ECO:0000313" key="2">
    <source>
        <dbReference type="EMBL" id="PQO43000.1"/>
    </source>
</evidence>
<organism evidence="2 3">
    <name type="scientific">Blastopirellula marina</name>
    <dbReference type="NCBI Taxonomy" id="124"/>
    <lineage>
        <taxon>Bacteria</taxon>
        <taxon>Pseudomonadati</taxon>
        <taxon>Planctomycetota</taxon>
        <taxon>Planctomycetia</taxon>
        <taxon>Pirellulales</taxon>
        <taxon>Pirellulaceae</taxon>
        <taxon>Blastopirellula</taxon>
    </lineage>
</organism>
<sequence length="301" mass="34563">MNKPTKRLDPQTLAKLHGLRMRAQHIVEGFVSGSHRSPYRGFSIEFAEHREYAPGDDLRYLDWKVFGRTDKFYLKQYEDETNLIAYLVLDVSESMTYQGPNSPLSKLEYAECIAATMAWLTLHQQDAVGLATFDDEVRTLIEPGSSPTQLQQFFDVMDRSEPKRKTSTGPIFHQLAERFRKRGIVLVISDFFDDVDAMIAGLKHFRHRRHDVVLVHLLDPAELDFPFQQPTMFHGLEQMPELLVDPQSLRKAYLREINAAIDSLKAQARGANIDYLQVRSDQPLDVVLNAFLAGRMARMHS</sequence>
<dbReference type="PANTHER" id="PTHR33608">
    <property type="entry name" value="BLL2464 PROTEIN"/>
    <property type="match status" value="1"/>
</dbReference>
<dbReference type="Proteomes" id="UP000237819">
    <property type="component" value="Unassembled WGS sequence"/>
</dbReference>
<dbReference type="AlphaFoldDB" id="A0A2S8GFC8"/>
<feature type="domain" description="DUF58" evidence="1">
    <location>
        <begin position="48"/>
        <end position="257"/>
    </location>
</feature>
<protein>
    <submittedName>
        <fullName evidence="2">DUF58 domain-containing protein</fullName>
    </submittedName>
</protein>
<proteinExistence type="predicted"/>
<dbReference type="Gene3D" id="3.40.50.410">
    <property type="entry name" value="von Willebrand factor, type A domain"/>
    <property type="match status" value="1"/>
</dbReference>
<evidence type="ECO:0000313" key="3">
    <source>
        <dbReference type="Proteomes" id="UP000237819"/>
    </source>
</evidence>
<name>A0A2S8GFC8_9BACT</name>
<gene>
    <name evidence="2" type="ORF">C5Y93_25115</name>
</gene>
<evidence type="ECO:0000259" key="1">
    <source>
        <dbReference type="Pfam" id="PF01882"/>
    </source>
</evidence>